<evidence type="ECO:0000259" key="1">
    <source>
        <dbReference type="Pfam" id="PF13460"/>
    </source>
</evidence>
<dbReference type="Gene3D" id="3.40.50.720">
    <property type="entry name" value="NAD(P)-binding Rossmann-like Domain"/>
    <property type="match status" value="1"/>
</dbReference>
<dbReference type="EMBL" id="RAZT01000001">
    <property type="protein sequence ID" value="RKN36386.1"/>
    <property type="molecule type" value="Genomic_DNA"/>
</dbReference>
<organism evidence="2 3">
    <name type="scientific">Micromonospora musae</name>
    <dbReference type="NCBI Taxonomy" id="1894970"/>
    <lineage>
        <taxon>Bacteria</taxon>
        <taxon>Bacillati</taxon>
        <taxon>Actinomycetota</taxon>
        <taxon>Actinomycetes</taxon>
        <taxon>Micromonosporales</taxon>
        <taxon>Micromonosporaceae</taxon>
        <taxon>Micromonospora</taxon>
    </lineage>
</organism>
<reference evidence="2 3" key="1">
    <citation type="submission" date="2018-09" db="EMBL/GenBank/DDBJ databases">
        <title>Micromonospora sp. nov. MS1-9, isolated from a root of Musa sp.</title>
        <authorList>
            <person name="Kuncharoen N."/>
            <person name="Kudo T."/>
            <person name="Ohkuma M."/>
            <person name="Yuki M."/>
            <person name="Tanasupawat S."/>
        </authorList>
    </citation>
    <scope>NUCLEOTIDE SEQUENCE [LARGE SCALE GENOMIC DNA]</scope>
    <source>
        <strain evidence="2 3">MS1-9</strain>
    </source>
</reference>
<dbReference type="Gene3D" id="3.90.25.10">
    <property type="entry name" value="UDP-galactose 4-epimerase, domain 1"/>
    <property type="match status" value="1"/>
</dbReference>
<dbReference type="SUPFAM" id="SSF51735">
    <property type="entry name" value="NAD(P)-binding Rossmann-fold domains"/>
    <property type="match status" value="1"/>
</dbReference>
<dbReference type="Pfam" id="PF13460">
    <property type="entry name" value="NAD_binding_10"/>
    <property type="match status" value="1"/>
</dbReference>
<evidence type="ECO:0000313" key="3">
    <source>
        <dbReference type="Proteomes" id="UP000275865"/>
    </source>
</evidence>
<dbReference type="RefSeq" id="WP_120687709.1">
    <property type="nucleotide sequence ID" value="NZ_RAZT01000001.1"/>
</dbReference>
<sequence length="292" mass="30086">MSIAITGATGQLGRLVIADLLAAGVPADQITAVARSAERAADLVARGVRLHVADYDRPETFAGAFQPGDRVLLISASEVGRRAAQHAAVVDAAAAAGVAQLAYVGVFGGPEADFLLAAEHRATEELILATGLPYTFLRNNWYSDAPMFTGDLAGILARGAIVNSVHGESRIATASRGDYAAAAAAVLTSDGHLNAAYELSGDHAWTFGEFAEVITRLSGTKVVHSYVPPQEQKAMMTGAGLPDALAEIFVDVDEAINRGALAGTPGDLSRLIGRPTTPMAETVAAALADVPS</sequence>
<proteinExistence type="predicted"/>
<dbReference type="InterPro" id="IPR016040">
    <property type="entry name" value="NAD(P)-bd_dom"/>
</dbReference>
<dbReference type="PANTHER" id="PTHR47129">
    <property type="entry name" value="QUINONE OXIDOREDUCTASE 2"/>
    <property type="match status" value="1"/>
</dbReference>
<feature type="domain" description="NAD(P)-binding" evidence="1">
    <location>
        <begin position="7"/>
        <end position="188"/>
    </location>
</feature>
<name>A0A3A9YNL1_9ACTN</name>
<dbReference type="InterPro" id="IPR052718">
    <property type="entry name" value="NmrA-type_oxidoreductase"/>
</dbReference>
<evidence type="ECO:0000313" key="2">
    <source>
        <dbReference type="EMBL" id="RKN36386.1"/>
    </source>
</evidence>
<dbReference type="Proteomes" id="UP000275865">
    <property type="component" value="Unassembled WGS sequence"/>
</dbReference>
<protein>
    <submittedName>
        <fullName evidence="2">KR domain-containing protein</fullName>
    </submittedName>
</protein>
<comment type="caution">
    <text evidence="2">The sequence shown here is derived from an EMBL/GenBank/DDBJ whole genome shotgun (WGS) entry which is preliminary data.</text>
</comment>
<accession>A0A3A9YNL1</accession>
<dbReference type="AlphaFoldDB" id="A0A3A9YNL1"/>
<dbReference type="PANTHER" id="PTHR47129:SF1">
    <property type="entry name" value="NMRA-LIKE DOMAIN-CONTAINING PROTEIN"/>
    <property type="match status" value="1"/>
</dbReference>
<gene>
    <name evidence="2" type="ORF">D7044_01690</name>
</gene>
<dbReference type="InterPro" id="IPR036291">
    <property type="entry name" value="NAD(P)-bd_dom_sf"/>
</dbReference>